<dbReference type="PANTHER" id="PTHR21576">
    <property type="entry name" value="UNCHARACTERIZED NODULIN-LIKE PROTEIN"/>
    <property type="match status" value="1"/>
</dbReference>
<evidence type="ECO:0000256" key="3">
    <source>
        <dbReference type="ARBA" id="ARBA00022448"/>
    </source>
</evidence>
<feature type="transmembrane region" description="Helical" evidence="11">
    <location>
        <begin position="178"/>
        <end position="202"/>
    </location>
</feature>
<feature type="transmembrane region" description="Helical" evidence="11">
    <location>
        <begin position="253"/>
        <end position="275"/>
    </location>
</feature>
<keyword evidence="9" id="KW-0175">Coiled coil</keyword>
<evidence type="ECO:0000256" key="9">
    <source>
        <dbReference type="SAM" id="Coils"/>
    </source>
</evidence>
<feature type="coiled-coil region" evidence="9">
    <location>
        <begin position="333"/>
        <end position="362"/>
    </location>
</feature>
<feature type="transmembrane region" description="Helical" evidence="11">
    <location>
        <begin position="74"/>
        <end position="96"/>
    </location>
</feature>
<proteinExistence type="inferred from homology"/>
<keyword evidence="4" id="KW-0926">Vacuole</keyword>
<evidence type="ECO:0000256" key="10">
    <source>
        <dbReference type="SAM" id="MobiDB-lite"/>
    </source>
</evidence>
<keyword evidence="7 11" id="KW-0472">Membrane</keyword>
<feature type="transmembrane region" description="Helical" evidence="11">
    <location>
        <begin position="512"/>
        <end position="532"/>
    </location>
</feature>
<dbReference type="EMBL" id="KV907505">
    <property type="protein sequence ID" value="OOF93064.1"/>
    <property type="molecule type" value="Genomic_DNA"/>
</dbReference>
<dbReference type="Gene3D" id="1.20.1250.20">
    <property type="entry name" value="MFS general substrate transporter like domains"/>
    <property type="match status" value="1"/>
</dbReference>
<comment type="similarity">
    <text evidence="2">Belongs to the major facilitator superfamily.</text>
</comment>
<feature type="transmembrane region" description="Helical" evidence="11">
    <location>
        <begin position="577"/>
        <end position="601"/>
    </location>
</feature>
<feature type="transmembrane region" description="Helical" evidence="11">
    <location>
        <begin position="116"/>
        <end position="136"/>
    </location>
</feature>
<keyword evidence="3" id="KW-0813">Transport</keyword>
<dbReference type="CDD" id="cd17354">
    <property type="entry name" value="MFS_Mch1p_like"/>
    <property type="match status" value="1"/>
</dbReference>
<evidence type="ECO:0000256" key="8">
    <source>
        <dbReference type="ARBA" id="ARBA00039330"/>
    </source>
</evidence>
<keyword evidence="13" id="KW-1185">Reference proteome</keyword>
<evidence type="ECO:0000256" key="4">
    <source>
        <dbReference type="ARBA" id="ARBA00022554"/>
    </source>
</evidence>
<dbReference type="InterPro" id="IPR036259">
    <property type="entry name" value="MFS_trans_sf"/>
</dbReference>
<evidence type="ECO:0000256" key="5">
    <source>
        <dbReference type="ARBA" id="ARBA00022692"/>
    </source>
</evidence>
<keyword evidence="5 11" id="KW-0812">Transmembrane</keyword>
<evidence type="ECO:0000256" key="2">
    <source>
        <dbReference type="ARBA" id="ARBA00008335"/>
    </source>
</evidence>
<evidence type="ECO:0000256" key="7">
    <source>
        <dbReference type="ARBA" id="ARBA00023136"/>
    </source>
</evidence>
<evidence type="ECO:0000256" key="6">
    <source>
        <dbReference type="ARBA" id="ARBA00022989"/>
    </source>
</evidence>
<sequence>MTGSQADPAIDKRDFDAHRPFLHDVDAGTDEQQPAHLRSRPGSRLSATNNDDGLLNDVVDEILERDRRKMAKEVVRVCSFAWGVISCLGAGSITAFSLYGPLFLTRLHYTQLRVNSVAIAAEVSMYLPVPLFGYLCDRYTPSPLALFSGFVFGAGYFLAALVYKSGPPPDAGGEGWPFWVMIVAFIAIGVATSCMYLAAVATCAKNFGRGKHKGIMLAVPIAGFGLSGMWQSQLGTYLLYERLEDGTRGDVDVYRYFLFLAILLLCIGIIGTFALRIVDEDEEKYIDEAVEELERSGLLEESEFFRSRSEVGAAYGTFSQADDDTESDGDRTLALSEEEREAARLEKEREEEERRKKNWLLNYETRIFLQDKSMWWLAAGFFLVTGPGEAYINNLGTIVQTLTPISNPPNAAPPAGLPSTHVTTIALTSTIARLLTGSLSDLFAPPAVHLFPGSLESNRPSSAPSTENRTTFTRLAFLLPSAFLLSLGYLLLSSPLPLHHPGLTHISTALIGLGYGSAFSLVPIIISVVWGVENFATNWGIVAMVPAAGAAVWGLVYSQGYQDATDGGNGTTDGQCHGWKCFGFWAVGCTVSVWIAIGAWLTAWRYWRRRGVVV</sequence>
<dbReference type="SUPFAM" id="SSF103473">
    <property type="entry name" value="MFS general substrate transporter"/>
    <property type="match status" value="1"/>
</dbReference>
<dbReference type="AlphaFoldDB" id="A0A1R3RF17"/>
<dbReference type="InterPro" id="IPR011701">
    <property type="entry name" value="MFS"/>
</dbReference>
<dbReference type="Proteomes" id="UP000188318">
    <property type="component" value="Unassembled WGS sequence"/>
</dbReference>
<accession>A0A1R3RF17</accession>
<dbReference type="Pfam" id="PF07690">
    <property type="entry name" value="MFS_1"/>
    <property type="match status" value="1"/>
</dbReference>
<dbReference type="GO" id="GO:0022857">
    <property type="term" value="F:transmembrane transporter activity"/>
    <property type="evidence" value="ECO:0007669"/>
    <property type="project" value="InterPro"/>
</dbReference>
<organism evidence="12 13">
    <name type="scientific">Aspergillus carbonarius (strain ITEM 5010)</name>
    <dbReference type="NCBI Taxonomy" id="602072"/>
    <lineage>
        <taxon>Eukaryota</taxon>
        <taxon>Fungi</taxon>
        <taxon>Dikarya</taxon>
        <taxon>Ascomycota</taxon>
        <taxon>Pezizomycotina</taxon>
        <taxon>Eurotiomycetes</taxon>
        <taxon>Eurotiomycetidae</taxon>
        <taxon>Eurotiales</taxon>
        <taxon>Aspergillaceae</taxon>
        <taxon>Aspergillus</taxon>
        <taxon>Aspergillus subgen. Circumdati</taxon>
    </lineage>
</organism>
<name>A0A1R3RF17_ASPC5</name>
<dbReference type="VEuPathDB" id="FungiDB:ASPCADRAFT_209696"/>
<feature type="transmembrane region" description="Helical" evidence="11">
    <location>
        <begin position="475"/>
        <end position="492"/>
    </location>
</feature>
<keyword evidence="6 11" id="KW-1133">Transmembrane helix</keyword>
<dbReference type="PANTHER" id="PTHR21576:SF45">
    <property type="entry name" value="TRANSPORTER MCH1-RELATED"/>
    <property type="match status" value="1"/>
</dbReference>
<feature type="transmembrane region" description="Helical" evidence="11">
    <location>
        <begin position="214"/>
        <end position="233"/>
    </location>
</feature>
<dbReference type="GO" id="GO:0000329">
    <property type="term" value="C:fungal-type vacuole membrane"/>
    <property type="evidence" value="ECO:0007669"/>
    <property type="project" value="TreeGrafter"/>
</dbReference>
<protein>
    <recommendedName>
        <fullName evidence="8">Probable transporter MCH1</fullName>
    </recommendedName>
</protein>
<feature type="region of interest" description="Disordered" evidence="10">
    <location>
        <begin position="23"/>
        <end position="51"/>
    </location>
</feature>
<dbReference type="OMA" id="PTMWWLA"/>
<evidence type="ECO:0000313" key="13">
    <source>
        <dbReference type="Proteomes" id="UP000188318"/>
    </source>
</evidence>
<evidence type="ECO:0000313" key="12">
    <source>
        <dbReference type="EMBL" id="OOF93064.1"/>
    </source>
</evidence>
<reference evidence="13" key="1">
    <citation type="journal article" date="2017" name="Genome Biol.">
        <title>Comparative genomics reveals high biological diversity and specific adaptations in the industrially and medically important fungal genus Aspergillus.</title>
        <authorList>
            <person name="de Vries R.P."/>
            <person name="Riley R."/>
            <person name="Wiebenga A."/>
            <person name="Aguilar-Osorio G."/>
            <person name="Amillis S."/>
            <person name="Uchima C.A."/>
            <person name="Anderluh G."/>
            <person name="Asadollahi M."/>
            <person name="Askin M."/>
            <person name="Barry K."/>
            <person name="Battaglia E."/>
            <person name="Bayram O."/>
            <person name="Benocci T."/>
            <person name="Braus-Stromeyer S.A."/>
            <person name="Caldana C."/>
            <person name="Canovas D."/>
            <person name="Cerqueira G.C."/>
            <person name="Chen F."/>
            <person name="Chen W."/>
            <person name="Choi C."/>
            <person name="Clum A."/>
            <person name="Dos Santos R.A."/>
            <person name="Damasio A.R."/>
            <person name="Diallinas G."/>
            <person name="Emri T."/>
            <person name="Fekete E."/>
            <person name="Flipphi M."/>
            <person name="Freyberg S."/>
            <person name="Gallo A."/>
            <person name="Gournas C."/>
            <person name="Habgood R."/>
            <person name="Hainaut M."/>
            <person name="Harispe M.L."/>
            <person name="Henrissat B."/>
            <person name="Hilden K.S."/>
            <person name="Hope R."/>
            <person name="Hossain A."/>
            <person name="Karabika E."/>
            <person name="Karaffa L."/>
            <person name="Karanyi Z."/>
            <person name="Krasevec N."/>
            <person name="Kuo A."/>
            <person name="Kusch H."/>
            <person name="LaButti K."/>
            <person name="Lagendijk E.L."/>
            <person name="Lapidus A."/>
            <person name="Levasseur A."/>
            <person name="Lindquist E."/>
            <person name="Lipzen A."/>
            <person name="Logrieco A.F."/>
            <person name="MacCabe A."/>
            <person name="Maekelae M.R."/>
            <person name="Malavazi I."/>
            <person name="Melin P."/>
            <person name="Meyer V."/>
            <person name="Mielnichuk N."/>
            <person name="Miskei M."/>
            <person name="Molnar A.P."/>
            <person name="Mule G."/>
            <person name="Ngan C.Y."/>
            <person name="Orejas M."/>
            <person name="Orosz E."/>
            <person name="Ouedraogo J.P."/>
            <person name="Overkamp K.M."/>
            <person name="Park H.-S."/>
            <person name="Perrone G."/>
            <person name="Piumi F."/>
            <person name="Punt P.J."/>
            <person name="Ram A.F."/>
            <person name="Ramon A."/>
            <person name="Rauscher S."/>
            <person name="Record E."/>
            <person name="Riano-Pachon D.M."/>
            <person name="Robert V."/>
            <person name="Roehrig J."/>
            <person name="Ruller R."/>
            <person name="Salamov A."/>
            <person name="Salih N.S."/>
            <person name="Samson R.A."/>
            <person name="Sandor E."/>
            <person name="Sanguinetti M."/>
            <person name="Schuetze T."/>
            <person name="Sepcic K."/>
            <person name="Shelest E."/>
            <person name="Sherlock G."/>
            <person name="Sophianopoulou V."/>
            <person name="Squina F.M."/>
            <person name="Sun H."/>
            <person name="Susca A."/>
            <person name="Todd R.B."/>
            <person name="Tsang A."/>
            <person name="Unkles S.E."/>
            <person name="van de Wiele N."/>
            <person name="van Rossen-Uffink D."/>
            <person name="Oliveira J.V."/>
            <person name="Vesth T.C."/>
            <person name="Visser J."/>
            <person name="Yu J.-H."/>
            <person name="Zhou M."/>
            <person name="Andersen M.R."/>
            <person name="Archer D.B."/>
            <person name="Baker S.E."/>
            <person name="Benoit I."/>
            <person name="Brakhage A.A."/>
            <person name="Braus G.H."/>
            <person name="Fischer R."/>
            <person name="Frisvad J.C."/>
            <person name="Goldman G.H."/>
            <person name="Houbraken J."/>
            <person name="Oakley B."/>
            <person name="Pocsi I."/>
            <person name="Scazzocchio C."/>
            <person name="Seiboth B."/>
            <person name="vanKuyk P.A."/>
            <person name="Wortman J."/>
            <person name="Dyer P.S."/>
            <person name="Grigoriev I.V."/>
        </authorList>
    </citation>
    <scope>NUCLEOTIDE SEQUENCE [LARGE SCALE GENOMIC DNA]</scope>
    <source>
        <strain evidence="13">ITEM 5010</strain>
    </source>
</reference>
<feature type="transmembrane region" description="Helical" evidence="11">
    <location>
        <begin position="143"/>
        <end position="163"/>
    </location>
</feature>
<evidence type="ECO:0000256" key="1">
    <source>
        <dbReference type="ARBA" id="ARBA00004128"/>
    </source>
</evidence>
<evidence type="ECO:0000256" key="11">
    <source>
        <dbReference type="SAM" id="Phobius"/>
    </source>
</evidence>
<comment type="subcellular location">
    <subcellularLocation>
        <location evidence="1">Vacuole membrane</location>
        <topology evidence="1">Multi-pass membrane protein</topology>
    </subcellularLocation>
</comment>
<dbReference type="OrthoDB" id="199930at2759"/>
<feature type="transmembrane region" description="Helical" evidence="11">
    <location>
        <begin position="539"/>
        <end position="557"/>
    </location>
</feature>
<gene>
    <name evidence="12" type="ORF">ASPCADRAFT_209696</name>
</gene>